<dbReference type="SUPFAM" id="SSF51430">
    <property type="entry name" value="NAD(P)-linked oxidoreductase"/>
    <property type="match status" value="1"/>
</dbReference>
<dbReference type="InterPro" id="IPR050523">
    <property type="entry name" value="AKR_Detox_Biosynth"/>
</dbReference>
<dbReference type="FunFam" id="3.20.20.100:FF:000004">
    <property type="entry name" value="Oxidoreductase, aldo/keto reductase"/>
    <property type="match status" value="1"/>
</dbReference>
<evidence type="ECO:0000313" key="4">
    <source>
        <dbReference type="Proteomes" id="UP000005801"/>
    </source>
</evidence>
<name>A6GGU6_9BACT</name>
<accession>A6GGU6</accession>
<proteinExistence type="predicted"/>
<dbReference type="InterPro" id="IPR023210">
    <property type="entry name" value="NADP_OxRdtase_dom"/>
</dbReference>
<keyword evidence="1" id="KW-0560">Oxidoreductase</keyword>
<dbReference type="InterPro" id="IPR036812">
    <property type="entry name" value="NAD(P)_OxRdtase_dom_sf"/>
</dbReference>
<protein>
    <submittedName>
        <fullName evidence="3">Oxidoreductase</fullName>
    </submittedName>
</protein>
<dbReference type="Pfam" id="PF00248">
    <property type="entry name" value="Aldo_ket_red"/>
    <property type="match status" value="1"/>
</dbReference>
<dbReference type="GO" id="GO:0016491">
    <property type="term" value="F:oxidoreductase activity"/>
    <property type="evidence" value="ECO:0007669"/>
    <property type="project" value="UniProtKB-KW"/>
</dbReference>
<dbReference type="AlphaFoldDB" id="A6GGU6"/>
<dbReference type="CDD" id="cd19091">
    <property type="entry name" value="AKR_PsAKR"/>
    <property type="match status" value="1"/>
</dbReference>
<dbReference type="PANTHER" id="PTHR43364:SF4">
    <property type="entry name" value="NAD(P)-LINKED OXIDOREDUCTASE SUPERFAMILY PROTEIN"/>
    <property type="match status" value="1"/>
</dbReference>
<reference evidence="3 4" key="1">
    <citation type="submission" date="2007-06" db="EMBL/GenBank/DDBJ databases">
        <authorList>
            <person name="Shimkets L."/>
            <person name="Ferriera S."/>
            <person name="Johnson J."/>
            <person name="Kravitz S."/>
            <person name="Beeson K."/>
            <person name="Sutton G."/>
            <person name="Rogers Y.-H."/>
            <person name="Friedman R."/>
            <person name="Frazier M."/>
            <person name="Venter J.C."/>
        </authorList>
    </citation>
    <scope>NUCLEOTIDE SEQUENCE [LARGE SCALE GENOMIC DNA]</scope>
    <source>
        <strain evidence="3 4">SIR-1</strain>
    </source>
</reference>
<feature type="domain" description="NADP-dependent oxidoreductase" evidence="2">
    <location>
        <begin position="1"/>
        <end position="306"/>
    </location>
</feature>
<gene>
    <name evidence="3" type="ORF">PPSIR1_24449</name>
</gene>
<dbReference type="Proteomes" id="UP000005801">
    <property type="component" value="Unassembled WGS sequence"/>
</dbReference>
<dbReference type="EMBL" id="ABCS01000111">
    <property type="protein sequence ID" value="EDM74887.1"/>
    <property type="molecule type" value="Genomic_DNA"/>
</dbReference>
<dbReference type="GO" id="GO:0005829">
    <property type="term" value="C:cytosol"/>
    <property type="evidence" value="ECO:0007669"/>
    <property type="project" value="TreeGrafter"/>
</dbReference>
<dbReference type="PANTHER" id="PTHR43364">
    <property type="entry name" value="NADH-SPECIFIC METHYLGLYOXAL REDUCTASE-RELATED"/>
    <property type="match status" value="1"/>
</dbReference>
<dbReference type="eggNOG" id="COG0667">
    <property type="taxonomic scope" value="Bacteria"/>
</dbReference>
<evidence type="ECO:0000259" key="2">
    <source>
        <dbReference type="Pfam" id="PF00248"/>
    </source>
</evidence>
<evidence type="ECO:0000313" key="3">
    <source>
        <dbReference type="EMBL" id="EDM74887.1"/>
    </source>
</evidence>
<sequence>MGAMTFGKGFYGIGELEQEGSTKLVKRALDGGINFFDTADIYCRGQSEQLLGQAFKDLGVHRDELVIATKVRGPMSDAAASGTGDMNNVGLSRKHIIASCEASLQRLGTDHIDLYQIHGWDELTPLDETMRALDDLVRSGKVRYIGCSNLAAWQVITANGIAKAAGGAPFVSLQAYYSLVGRDLELDLLPMCRHHGVGVMVWSPLAGGFVTGKYRRGQDSPEGSRRTTFDFPPVDRERGYDIIELLDALAKEKDSTIPRLALSWLLQQAGVSTLIVGAKKLEQLEDNLAAVDVTWTDEELERLAAASAPPNLYPYWMLANFKRT</sequence>
<keyword evidence="4" id="KW-1185">Reference proteome</keyword>
<dbReference type="Gene3D" id="3.20.20.100">
    <property type="entry name" value="NADP-dependent oxidoreductase domain"/>
    <property type="match status" value="1"/>
</dbReference>
<evidence type="ECO:0000256" key="1">
    <source>
        <dbReference type="ARBA" id="ARBA00023002"/>
    </source>
</evidence>
<comment type="caution">
    <text evidence="3">The sequence shown here is derived from an EMBL/GenBank/DDBJ whole genome shotgun (WGS) entry which is preliminary data.</text>
</comment>
<dbReference type="STRING" id="391625.PPSIR1_24449"/>
<organism evidence="3 4">
    <name type="scientific">Plesiocystis pacifica SIR-1</name>
    <dbReference type="NCBI Taxonomy" id="391625"/>
    <lineage>
        <taxon>Bacteria</taxon>
        <taxon>Pseudomonadati</taxon>
        <taxon>Myxococcota</taxon>
        <taxon>Polyangia</taxon>
        <taxon>Nannocystales</taxon>
        <taxon>Nannocystaceae</taxon>
        <taxon>Plesiocystis</taxon>
    </lineage>
</organism>